<dbReference type="AlphaFoldDB" id="A0A0P9HDX6"/>
<dbReference type="PROSITE" id="PS51186">
    <property type="entry name" value="GNAT"/>
    <property type="match status" value="1"/>
</dbReference>
<dbReference type="InterPro" id="IPR016181">
    <property type="entry name" value="Acyl_CoA_acyltransferase"/>
</dbReference>
<dbReference type="InterPro" id="IPR050276">
    <property type="entry name" value="MshD_Acetyltransferase"/>
</dbReference>
<dbReference type="Pfam" id="PF00583">
    <property type="entry name" value="Acetyltransf_1"/>
    <property type="match status" value="1"/>
</dbReference>
<protein>
    <recommendedName>
        <fullName evidence="1">N-acetyltransferase domain-containing protein</fullName>
    </recommendedName>
</protein>
<dbReference type="InterPro" id="IPR000182">
    <property type="entry name" value="GNAT_dom"/>
</dbReference>
<gene>
    <name evidence="2" type="ORF">SE17_12835</name>
</gene>
<sequence length="167" mass="19681">MSTNVTLRPIQPSDIPFLRTVYASTRTAELEPLGWTAQQQEIFLRQQFDAQHYHYQNFYTNARFQVIMLGDAPVGRLYVARWPHEIRLIDITLLPEYRSQGIGSELMQGVLDEALRYTRPVRIHVEKFNPALRWYQRFGFTEIEDRGIYWFMEWMPAVAVGQAFAHA</sequence>
<evidence type="ECO:0000313" key="3">
    <source>
        <dbReference type="Proteomes" id="UP000050509"/>
    </source>
</evidence>
<dbReference type="SUPFAM" id="SSF55729">
    <property type="entry name" value="Acyl-CoA N-acyltransferases (Nat)"/>
    <property type="match status" value="1"/>
</dbReference>
<name>A0A0P9HDX6_9CHLR</name>
<evidence type="ECO:0000259" key="1">
    <source>
        <dbReference type="PROSITE" id="PS51186"/>
    </source>
</evidence>
<proteinExistence type="predicted"/>
<reference evidence="2 3" key="1">
    <citation type="submission" date="2015-09" db="EMBL/GenBank/DDBJ databases">
        <title>Draft genome sequence of Kouleothrix aurantiaca JCM 19913.</title>
        <authorList>
            <person name="Hemp J."/>
        </authorList>
    </citation>
    <scope>NUCLEOTIDE SEQUENCE [LARGE SCALE GENOMIC DNA]</scope>
    <source>
        <strain evidence="2 3">COM-B</strain>
    </source>
</reference>
<dbReference type="PANTHER" id="PTHR43617">
    <property type="entry name" value="L-AMINO ACID N-ACETYLTRANSFERASE"/>
    <property type="match status" value="1"/>
</dbReference>
<dbReference type="Proteomes" id="UP000050509">
    <property type="component" value="Unassembled WGS sequence"/>
</dbReference>
<comment type="caution">
    <text evidence="2">The sequence shown here is derived from an EMBL/GenBank/DDBJ whole genome shotgun (WGS) entry which is preliminary data.</text>
</comment>
<dbReference type="CDD" id="cd04301">
    <property type="entry name" value="NAT_SF"/>
    <property type="match status" value="1"/>
</dbReference>
<accession>A0A0P9HDX6</accession>
<dbReference type="PANTHER" id="PTHR43617:SF30">
    <property type="entry name" value="HISTONE ACETYLTRANSFERASE"/>
    <property type="match status" value="1"/>
</dbReference>
<keyword evidence="3" id="KW-1185">Reference proteome</keyword>
<dbReference type="GO" id="GO:0016747">
    <property type="term" value="F:acyltransferase activity, transferring groups other than amino-acyl groups"/>
    <property type="evidence" value="ECO:0007669"/>
    <property type="project" value="InterPro"/>
</dbReference>
<organism evidence="2 3">
    <name type="scientific">Kouleothrix aurantiaca</name>
    <dbReference type="NCBI Taxonomy" id="186479"/>
    <lineage>
        <taxon>Bacteria</taxon>
        <taxon>Bacillati</taxon>
        <taxon>Chloroflexota</taxon>
        <taxon>Chloroflexia</taxon>
        <taxon>Chloroflexales</taxon>
        <taxon>Roseiflexineae</taxon>
        <taxon>Roseiflexaceae</taxon>
        <taxon>Kouleothrix</taxon>
    </lineage>
</organism>
<evidence type="ECO:0000313" key="2">
    <source>
        <dbReference type="EMBL" id="KPV52876.1"/>
    </source>
</evidence>
<feature type="domain" description="N-acetyltransferase" evidence="1">
    <location>
        <begin position="5"/>
        <end position="157"/>
    </location>
</feature>
<dbReference type="EMBL" id="LJCR01000402">
    <property type="protein sequence ID" value="KPV52876.1"/>
    <property type="molecule type" value="Genomic_DNA"/>
</dbReference>
<dbReference type="Gene3D" id="3.40.630.30">
    <property type="match status" value="1"/>
</dbReference>